<evidence type="ECO:0000313" key="2">
    <source>
        <dbReference type="EMBL" id="CAE7659727.1"/>
    </source>
</evidence>
<gene>
    <name evidence="2" type="ORF">SPIL2461_LOCUS17857</name>
</gene>
<organism evidence="2 3">
    <name type="scientific">Symbiodinium pilosum</name>
    <name type="common">Dinoflagellate</name>
    <dbReference type="NCBI Taxonomy" id="2952"/>
    <lineage>
        <taxon>Eukaryota</taxon>
        <taxon>Sar</taxon>
        <taxon>Alveolata</taxon>
        <taxon>Dinophyceae</taxon>
        <taxon>Suessiales</taxon>
        <taxon>Symbiodiniaceae</taxon>
        <taxon>Symbiodinium</taxon>
    </lineage>
</organism>
<dbReference type="EMBL" id="CAJNIZ010043415">
    <property type="protein sequence ID" value="CAE7659727.1"/>
    <property type="molecule type" value="Genomic_DNA"/>
</dbReference>
<proteinExistence type="predicted"/>
<protein>
    <submittedName>
        <fullName evidence="2">Uncharacterized protein</fullName>
    </submittedName>
</protein>
<dbReference type="OrthoDB" id="407452at2759"/>
<dbReference type="AlphaFoldDB" id="A0A812VV63"/>
<dbReference type="Proteomes" id="UP000649617">
    <property type="component" value="Unassembled WGS sequence"/>
</dbReference>
<feature type="compositionally biased region" description="Polar residues" evidence="1">
    <location>
        <begin position="1"/>
        <end position="11"/>
    </location>
</feature>
<evidence type="ECO:0000313" key="3">
    <source>
        <dbReference type="Proteomes" id="UP000649617"/>
    </source>
</evidence>
<accession>A0A812VV63</accession>
<sequence length="192" mass="21768">MGQTAIQSIPFASSELSGSSSSRGMPPGVRLEDFEVRSILFAEKAVLACPLPGKAWIELGRWNPISLALLAPAWSYQISGTADHWWFVARSTNHMYYYAAQFCVDQTGKNHITGLAYLGMWAAIACGLQYPEAKWWFAREWMPCQHPRKKRDLDRLLLRNPSAVHPYSWIDNNCQHFALNLYAATSVADCRW</sequence>
<evidence type="ECO:0000256" key="1">
    <source>
        <dbReference type="SAM" id="MobiDB-lite"/>
    </source>
</evidence>
<name>A0A812VV63_SYMPI</name>
<feature type="region of interest" description="Disordered" evidence="1">
    <location>
        <begin position="1"/>
        <end position="26"/>
    </location>
</feature>
<reference evidence="2" key="1">
    <citation type="submission" date="2021-02" db="EMBL/GenBank/DDBJ databases">
        <authorList>
            <person name="Dougan E. K."/>
            <person name="Rhodes N."/>
            <person name="Thang M."/>
            <person name="Chan C."/>
        </authorList>
    </citation>
    <scope>NUCLEOTIDE SEQUENCE</scope>
</reference>
<comment type="caution">
    <text evidence="2">The sequence shown here is derived from an EMBL/GenBank/DDBJ whole genome shotgun (WGS) entry which is preliminary data.</text>
</comment>
<keyword evidence="3" id="KW-1185">Reference proteome</keyword>
<feature type="compositionally biased region" description="Low complexity" evidence="1">
    <location>
        <begin position="13"/>
        <end position="22"/>
    </location>
</feature>